<keyword evidence="3" id="KW-1185">Reference proteome</keyword>
<organism evidence="2 3">
    <name type="scientific">Forsythia ovata</name>
    <dbReference type="NCBI Taxonomy" id="205694"/>
    <lineage>
        <taxon>Eukaryota</taxon>
        <taxon>Viridiplantae</taxon>
        <taxon>Streptophyta</taxon>
        <taxon>Embryophyta</taxon>
        <taxon>Tracheophyta</taxon>
        <taxon>Spermatophyta</taxon>
        <taxon>Magnoliopsida</taxon>
        <taxon>eudicotyledons</taxon>
        <taxon>Gunneridae</taxon>
        <taxon>Pentapetalae</taxon>
        <taxon>asterids</taxon>
        <taxon>lamiids</taxon>
        <taxon>Lamiales</taxon>
        <taxon>Oleaceae</taxon>
        <taxon>Forsythieae</taxon>
        <taxon>Forsythia</taxon>
    </lineage>
</organism>
<dbReference type="PANTHER" id="PTHR31970">
    <property type="match status" value="1"/>
</dbReference>
<dbReference type="Proteomes" id="UP001604277">
    <property type="component" value="Unassembled WGS sequence"/>
</dbReference>
<name>A0ABD1RPV8_9LAMI</name>
<dbReference type="PANTHER" id="PTHR31970:SF0">
    <property type="entry name" value="MOLYBDATE TRANSPORTER 1"/>
    <property type="match status" value="1"/>
</dbReference>
<protein>
    <submittedName>
        <fullName evidence="2">Molybdate transporter 1</fullName>
    </submittedName>
</protein>
<dbReference type="InterPro" id="IPR031563">
    <property type="entry name" value="MOT1/MOT2"/>
</dbReference>
<feature type="transmembrane region" description="Helical" evidence="1">
    <location>
        <begin position="60"/>
        <end position="79"/>
    </location>
</feature>
<dbReference type="Pfam" id="PF16983">
    <property type="entry name" value="MFS_MOT1"/>
    <property type="match status" value="1"/>
</dbReference>
<proteinExistence type="predicted"/>
<evidence type="ECO:0000313" key="2">
    <source>
        <dbReference type="EMBL" id="KAL2489099.1"/>
    </source>
</evidence>
<gene>
    <name evidence="2" type="ORF">Fot_42391</name>
</gene>
<sequence>MAELILNDPIPDATPCCHGAGGIAGQYKFGGMSGWCVALLDVAKLVLGLDSSLVKILDQFSVGVLGVLLLFVGIELAMCSRDMNSKEESVVMLICTLRSPLKTHKPSTEDTKSKLSDK</sequence>
<dbReference type="AlphaFoldDB" id="A0ABD1RPV8"/>
<reference evidence="3" key="1">
    <citation type="submission" date="2024-07" db="EMBL/GenBank/DDBJ databases">
        <title>Two chromosome-level genome assemblies of Korean endemic species Abeliophyllum distichum and Forsythia ovata (Oleaceae).</title>
        <authorList>
            <person name="Jang H."/>
        </authorList>
    </citation>
    <scope>NUCLEOTIDE SEQUENCE [LARGE SCALE GENOMIC DNA]</scope>
</reference>
<comment type="caution">
    <text evidence="2">The sequence shown here is derived from an EMBL/GenBank/DDBJ whole genome shotgun (WGS) entry which is preliminary data.</text>
</comment>
<evidence type="ECO:0000313" key="3">
    <source>
        <dbReference type="Proteomes" id="UP001604277"/>
    </source>
</evidence>
<keyword evidence="1" id="KW-0812">Transmembrane</keyword>
<accession>A0ABD1RPV8</accession>
<dbReference type="EMBL" id="JBFOLJ010000012">
    <property type="protein sequence ID" value="KAL2489099.1"/>
    <property type="molecule type" value="Genomic_DNA"/>
</dbReference>
<evidence type="ECO:0000256" key="1">
    <source>
        <dbReference type="SAM" id="Phobius"/>
    </source>
</evidence>
<keyword evidence="1" id="KW-0472">Membrane</keyword>
<keyword evidence="1" id="KW-1133">Transmembrane helix</keyword>